<gene>
    <name evidence="1" type="ORF">COB11_08190</name>
</gene>
<evidence type="ECO:0000313" key="1">
    <source>
        <dbReference type="EMBL" id="PCI91767.1"/>
    </source>
</evidence>
<accession>A0A2A4YBR7</accession>
<dbReference type="Proteomes" id="UP000217838">
    <property type="component" value="Unassembled WGS sequence"/>
</dbReference>
<dbReference type="EMBL" id="NVUU01000126">
    <property type="protein sequence ID" value="PCI91767.1"/>
    <property type="molecule type" value="Genomic_DNA"/>
</dbReference>
<evidence type="ECO:0000313" key="2">
    <source>
        <dbReference type="Proteomes" id="UP000217838"/>
    </source>
</evidence>
<comment type="caution">
    <text evidence="1">The sequence shown here is derived from an EMBL/GenBank/DDBJ whole genome shotgun (WGS) entry which is preliminary data.</text>
</comment>
<sequence length="76" mass="8715">MSSLLAQFKKEVLRSNVKVGQMGPNTPNFCIARVDVYRLTKKMQNRNRISALTQKNTKYAQLFSGASLNLFRISEY</sequence>
<protein>
    <submittedName>
        <fullName evidence="1">Uncharacterized protein</fullName>
    </submittedName>
</protein>
<dbReference type="AlphaFoldDB" id="A0A2A4YBR7"/>
<organism evidence="1 2">
    <name type="scientific">Aerophobetes bacterium</name>
    <dbReference type="NCBI Taxonomy" id="2030807"/>
    <lineage>
        <taxon>Bacteria</taxon>
        <taxon>Candidatus Aerophobota</taxon>
    </lineage>
</organism>
<reference evidence="2" key="1">
    <citation type="submission" date="2017-08" db="EMBL/GenBank/DDBJ databases">
        <title>A dynamic microbial community with high functional redundancy inhabits the cold, oxic subseafloor aquifer.</title>
        <authorList>
            <person name="Tully B.J."/>
            <person name="Wheat C.G."/>
            <person name="Glazer B.T."/>
            <person name="Huber J.A."/>
        </authorList>
    </citation>
    <scope>NUCLEOTIDE SEQUENCE [LARGE SCALE GENOMIC DNA]</scope>
</reference>
<proteinExistence type="predicted"/>
<name>A0A2A4YBR7_UNCAE</name>